<reference evidence="2" key="1">
    <citation type="submission" date="2023-01" db="EMBL/GenBank/DDBJ databases">
        <title>Metagenome sequencing of chrysophaentin producing Chrysophaeum taylorii.</title>
        <authorList>
            <person name="Davison J."/>
            <person name="Bewley C."/>
        </authorList>
    </citation>
    <scope>NUCLEOTIDE SEQUENCE</scope>
    <source>
        <strain evidence="2">NIES-1699</strain>
    </source>
</reference>
<feature type="signal peptide" evidence="1">
    <location>
        <begin position="1"/>
        <end position="21"/>
    </location>
</feature>
<organism evidence="2 3">
    <name type="scientific">Chrysophaeum taylorii</name>
    <dbReference type="NCBI Taxonomy" id="2483200"/>
    <lineage>
        <taxon>Eukaryota</taxon>
        <taxon>Sar</taxon>
        <taxon>Stramenopiles</taxon>
        <taxon>Ochrophyta</taxon>
        <taxon>Pelagophyceae</taxon>
        <taxon>Pelagomonadales</taxon>
        <taxon>Pelagomonadaceae</taxon>
        <taxon>Chrysophaeum</taxon>
    </lineage>
</organism>
<evidence type="ECO:0008006" key="4">
    <source>
        <dbReference type="Google" id="ProtNLM"/>
    </source>
</evidence>
<keyword evidence="1" id="KW-0732">Signal</keyword>
<accession>A0AAD7UHU5</accession>
<evidence type="ECO:0000313" key="2">
    <source>
        <dbReference type="EMBL" id="KAJ8607173.1"/>
    </source>
</evidence>
<comment type="caution">
    <text evidence="2">The sequence shown here is derived from an EMBL/GenBank/DDBJ whole genome shotgun (WGS) entry which is preliminary data.</text>
</comment>
<evidence type="ECO:0000313" key="3">
    <source>
        <dbReference type="Proteomes" id="UP001230188"/>
    </source>
</evidence>
<dbReference type="EMBL" id="JAQMWT010000230">
    <property type="protein sequence ID" value="KAJ8607173.1"/>
    <property type="molecule type" value="Genomic_DNA"/>
</dbReference>
<dbReference type="Proteomes" id="UP001230188">
    <property type="component" value="Unassembled WGS sequence"/>
</dbReference>
<evidence type="ECO:0000256" key="1">
    <source>
        <dbReference type="SAM" id="SignalP"/>
    </source>
</evidence>
<name>A0AAD7UHU5_9STRA</name>
<dbReference type="PANTHER" id="PTHR10285">
    <property type="entry name" value="URIDINE KINASE"/>
    <property type="match status" value="1"/>
</dbReference>
<gene>
    <name evidence="2" type="ORF">CTAYLR_007351</name>
</gene>
<dbReference type="InterPro" id="IPR027417">
    <property type="entry name" value="P-loop_NTPase"/>
</dbReference>
<protein>
    <recommendedName>
        <fullName evidence="4">Glycerate kinase</fullName>
    </recommendedName>
</protein>
<dbReference type="Gene3D" id="3.40.50.300">
    <property type="entry name" value="P-loop containing nucleotide triphosphate hydrolases"/>
    <property type="match status" value="1"/>
</dbReference>
<keyword evidence="3" id="KW-1185">Reference proteome</keyword>
<sequence length="339" mass="38355">MWRRWQRILSSSLCSAAAAAALRGGALREIIRSGPVFEQAKLADLDDFDRWERLGSQLAASLKLSSPEEEKVRVYWLYLPVYEWIRRAAAGRSRPLFVGLQCPQGGGKTTMCDAIGQLFEAEGASCAVVSIDDFYKTHADLEALAARHPDNPLLHGRGLPGTHDPELARSTLDALFAANSAVRVPRYDKSARAGRGDRRPRTDWPEVKPNVDVVLLEGWCLGFQPRPPNAVDDPRMRVVNEYLRTDLAPIYERFDAFITIQVPDLRVVYAWREQAERPLRDRGEGAMTPDQVRTFVDRYMPCYHQYIDALYATDLVPGATLRIAIDAHRRPIRWTDPRT</sequence>
<dbReference type="AlphaFoldDB" id="A0AAD7UHU5"/>
<dbReference type="SUPFAM" id="SSF52540">
    <property type="entry name" value="P-loop containing nucleoside triphosphate hydrolases"/>
    <property type="match status" value="1"/>
</dbReference>
<proteinExistence type="predicted"/>
<feature type="chain" id="PRO_5042202642" description="Glycerate kinase" evidence="1">
    <location>
        <begin position="22"/>
        <end position="339"/>
    </location>
</feature>